<dbReference type="Proteomes" id="UP000005481">
    <property type="component" value="Unassembled WGS sequence"/>
</dbReference>
<sequence>MPRRRYNDISAGIDFCPGITDKGSPIIDKPVLLVYYVREL</sequence>
<dbReference type="AlphaFoldDB" id="G9YI57"/>
<keyword evidence="2" id="KW-1185">Reference proteome</keyword>
<evidence type="ECO:0000313" key="2">
    <source>
        <dbReference type="Proteomes" id="UP000005481"/>
    </source>
</evidence>
<protein>
    <submittedName>
        <fullName evidence="1">Uncharacterized protein</fullName>
    </submittedName>
</protein>
<dbReference type="HOGENOM" id="CLU_3283945_0_0_9"/>
<evidence type="ECO:0000313" key="1">
    <source>
        <dbReference type="EMBL" id="EHM40128.1"/>
    </source>
</evidence>
<gene>
    <name evidence="1" type="ORF">HMPREF0080_01342</name>
</gene>
<organism evidence="1 2">
    <name type="scientific">Anaeroglobus geminatus F0357</name>
    <dbReference type="NCBI Taxonomy" id="861450"/>
    <lineage>
        <taxon>Bacteria</taxon>
        <taxon>Bacillati</taxon>
        <taxon>Bacillota</taxon>
        <taxon>Negativicutes</taxon>
        <taxon>Veillonellales</taxon>
        <taxon>Veillonellaceae</taxon>
        <taxon>Anaeroglobus</taxon>
    </lineage>
</organism>
<name>G9YI57_9FIRM</name>
<dbReference type="STRING" id="861450.HMPREF0080_01342"/>
<reference evidence="1 2" key="1">
    <citation type="submission" date="2011-08" db="EMBL/GenBank/DDBJ databases">
        <authorList>
            <person name="Weinstock G."/>
            <person name="Sodergren E."/>
            <person name="Clifton S."/>
            <person name="Fulton L."/>
            <person name="Fulton B."/>
            <person name="Courtney L."/>
            <person name="Fronick C."/>
            <person name="Harrison M."/>
            <person name="Strong C."/>
            <person name="Farmer C."/>
            <person name="Delahaunty K."/>
            <person name="Markovic C."/>
            <person name="Hall O."/>
            <person name="Minx P."/>
            <person name="Tomlinson C."/>
            <person name="Mitreva M."/>
            <person name="Hou S."/>
            <person name="Chen J."/>
            <person name="Wollam A."/>
            <person name="Pepin K.H."/>
            <person name="Johnson M."/>
            <person name="Bhonagiri V."/>
            <person name="Zhang X."/>
            <person name="Suruliraj S."/>
            <person name="Warren W."/>
            <person name="Chinwalla A."/>
            <person name="Mardis E.R."/>
            <person name="Wilson R.K."/>
        </authorList>
    </citation>
    <scope>NUCLEOTIDE SEQUENCE [LARGE SCALE GENOMIC DNA]</scope>
    <source>
        <strain evidence="1 2">F0357</strain>
    </source>
</reference>
<dbReference type="EMBL" id="AGCJ01000057">
    <property type="protein sequence ID" value="EHM40128.1"/>
    <property type="molecule type" value="Genomic_DNA"/>
</dbReference>
<comment type="caution">
    <text evidence="1">The sequence shown here is derived from an EMBL/GenBank/DDBJ whole genome shotgun (WGS) entry which is preliminary data.</text>
</comment>
<accession>G9YI57</accession>
<proteinExistence type="predicted"/>